<proteinExistence type="predicted"/>
<dbReference type="RefSeq" id="WP_345926471.1">
    <property type="nucleotide sequence ID" value="NZ_JBDIVF010000003.1"/>
</dbReference>
<dbReference type="Proteomes" id="UP001548590">
    <property type="component" value="Unassembled WGS sequence"/>
</dbReference>
<gene>
    <name evidence="2" type="ORF">ABVT11_01040</name>
</gene>
<sequence>MQMGLTRAVSAHTAATPAISAVPLAARIAPDASPRREQQDDGGESRLSERRQLAELLSHIEALQHARKLNLQFAELLEASVFLP</sequence>
<evidence type="ECO:0000313" key="2">
    <source>
        <dbReference type="EMBL" id="MET1488393.1"/>
    </source>
</evidence>
<feature type="compositionally biased region" description="Basic and acidic residues" evidence="1">
    <location>
        <begin position="33"/>
        <end position="49"/>
    </location>
</feature>
<evidence type="ECO:0000313" key="3">
    <source>
        <dbReference type="Proteomes" id="UP001548590"/>
    </source>
</evidence>
<dbReference type="EMBL" id="JBEWLZ010000001">
    <property type="protein sequence ID" value="MET1488393.1"/>
    <property type="molecule type" value="Genomic_DNA"/>
</dbReference>
<protein>
    <submittedName>
        <fullName evidence="2">Uncharacterized protein</fullName>
    </submittedName>
</protein>
<name>A0ABV2CKK0_9RHOO</name>
<evidence type="ECO:0000256" key="1">
    <source>
        <dbReference type="SAM" id="MobiDB-lite"/>
    </source>
</evidence>
<feature type="region of interest" description="Disordered" evidence="1">
    <location>
        <begin position="27"/>
        <end position="49"/>
    </location>
</feature>
<organism evidence="2 3">
    <name type="scientific">Uliginosibacterium paludis</name>
    <dbReference type="NCBI Taxonomy" id="1615952"/>
    <lineage>
        <taxon>Bacteria</taxon>
        <taxon>Pseudomonadati</taxon>
        <taxon>Pseudomonadota</taxon>
        <taxon>Betaproteobacteria</taxon>
        <taxon>Rhodocyclales</taxon>
        <taxon>Zoogloeaceae</taxon>
        <taxon>Uliginosibacterium</taxon>
    </lineage>
</organism>
<reference evidence="2 3" key="1">
    <citation type="submission" date="2024-07" db="EMBL/GenBank/DDBJ databases">
        <title>Uliginosibacterium paludis KCTC:42655.</title>
        <authorList>
            <person name="Kim M.K."/>
        </authorList>
    </citation>
    <scope>NUCLEOTIDE SEQUENCE [LARGE SCALE GENOMIC DNA]</scope>
    <source>
        <strain evidence="2 3">KCTC 42655</strain>
    </source>
</reference>
<accession>A0ABV2CKK0</accession>
<comment type="caution">
    <text evidence="2">The sequence shown here is derived from an EMBL/GenBank/DDBJ whole genome shotgun (WGS) entry which is preliminary data.</text>
</comment>
<keyword evidence="3" id="KW-1185">Reference proteome</keyword>